<feature type="binding site" evidence="7">
    <location>
        <position position="233"/>
    </location>
    <ligand>
        <name>substrate</name>
    </ligand>
</feature>
<comment type="function">
    <text evidence="7">Catalyzes the oxidation of glucose 6-phosphate to 6-phosphogluconolactone.</text>
</comment>
<keyword evidence="5 7" id="KW-0560">Oxidoreductase</keyword>
<dbReference type="PANTHER" id="PTHR23429">
    <property type="entry name" value="GLUCOSE-6-PHOSPHATE 1-DEHYDROGENASE G6PD"/>
    <property type="match status" value="1"/>
</dbReference>
<comment type="similarity">
    <text evidence="2 7">Belongs to the glucose-6-phosphate dehydrogenase family.</text>
</comment>
<gene>
    <name evidence="7 10" type="primary">zwf</name>
    <name evidence="10" type="ORF">WKW80_31965</name>
</gene>
<feature type="domain" description="Glucose-6-phosphate dehydrogenase NAD-binding" evidence="8">
    <location>
        <begin position="11"/>
        <end position="185"/>
    </location>
</feature>
<comment type="caution">
    <text evidence="10">The sequence shown here is derived from an EMBL/GenBank/DDBJ whole genome shotgun (WGS) entry which is preliminary data.</text>
</comment>
<dbReference type="GO" id="GO:0004345">
    <property type="term" value="F:glucose-6-phosphate dehydrogenase activity"/>
    <property type="evidence" value="ECO:0007669"/>
    <property type="project" value="UniProtKB-EC"/>
</dbReference>
<feature type="binding site" evidence="7">
    <location>
        <position position="339"/>
    </location>
    <ligand>
        <name>substrate</name>
    </ligand>
</feature>
<dbReference type="PANTHER" id="PTHR23429:SF0">
    <property type="entry name" value="GLUCOSE-6-PHOSPHATE 1-DEHYDROGENASE"/>
    <property type="match status" value="1"/>
</dbReference>
<evidence type="ECO:0000313" key="11">
    <source>
        <dbReference type="Proteomes" id="UP001363010"/>
    </source>
</evidence>
<dbReference type="Pfam" id="PF02781">
    <property type="entry name" value="G6PD_C"/>
    <property type="match status" value="1"/>
</dbReference>
<dbReference type="InterPro" id="IPR036291">
    <property type="entry name" value="NAD(P)-bd_dom_sf"/>
</dbReference>
<dbReference type="PIRSF" id="PIRSF000110">
    <property type="entry name" value="G6PD"/>
    <property type="match status" value="1"/>
</dbReference>
<dbReference type="Pfam" id="PF00479">
    <property type="entry name" value="G6PD_N"/>
    <property type="match status" value="1"/>
</dbReference>
<dbReference type="RefSeq" id="WP_340367621.1">
    <property type="nucleotide sequence ID" value="NZ_JBBKZV010000037.1"/>
</dbReference>
<keyword evidence="4 7" id="KW-0521">NADP</keyword>
<protein>
    <recommendedName>
        <fullName evidence="7">Glucose-6-phosphate 1-dehydrogenase</fullName>
        <shortName evidence="7">G6PD</shortName>
        <ecNumber evidence="7">1.1.1.49</ecNumber>
    </recommendedName>
</protein>
<evidence type="ECO:0000256" key="6">
    <source>
        <dbReference type="ARBA" id="ARBA00023277"/>
    </source>
</evidence>
<dbReference type="InterPro" id="IPR019796">
    <property type="entry name" value="G6P_DH_AS"/>
</dbReference>
<dbReference type="PROSITE" id="PS00069">
    <property type="entry name" value="G6P_DEHYDROGENASE"/>
    <property type="match status" value="1"/>
</dbReference>
<dbReference type="InterPro" id="IPR001282">
    <property type="entry name" value="G6P_DH"/>
</dbReference>
<dbReference type="SUPFAM" id="SSF55347">
    <property type="entry name" value="Glyceraldehyde-3-phosphate dehydrogenase-like, C-terminal domain"/>
    <property type="match status" value="1"/>
</dbReference>
<evidence type="ECO:0000259" key="9">
    <source>
        <dbReference type="Pfam" id="PF02781"/>
    </source>
</evidence>
<reference evidence="10 11" key="1">
    <citation type="submission" date="2024-03" db="EMBL/GenBank/DDBJ databases">
        <title>Novel species of the genus Variovorax.</title>
        <authorList>
            <person name="Liu Q."/>
            <person name="Xin Y.-H."/>
        </authorList>
    </citation>
    <scope>NUCLEOTIDE SEQUENCE [LARGE SCALE GENOMIC DNA]</scope>
    <source>
        <strain evidence="10 11">KACC 18501</strain>
    </source>
</reference>
<name>A0ABU8WB13_9BURK</name>
<comment type="caution">
    <text evidence="7">Lacks conserved residue(s) required for the propagation of feature annotation.</text>
</comment>
<keyword evidence="6 7" id="KW-0119">Carbohydrate metabolism</keyword>
<feature type="binding site" evidence="7">
    <location>
        <position position="176"/>
    </location>
    <ligand>
        <name>substrate</name>
    </ligand>
</feature>
<dbReference type="NCBIfam" id="NF009492">
    <property type="entry name" value="PRK12853.1-3"/>
    <property type="match status" value="1"/>
</dbReference>
<dbReference type="Proteomes" id="UP001363010">
    <property type="component" value="Unassembled WGS sequence"/>
</dbReference>
<dbReference type="Gene3D" id="3.40.50.720">
    <property type="entry name" value="NAD(P)-binding Rossmann-like Domain"/>
    <property type="match status" value="1"/>
</dbReference>
<accession>A0ABU8WB13</accession>
<dbReference type="EC" id="1.1.1.49" evidence="7"/>
<dbReference type="InterPro" id="IPR022675">
    <property type="entry name" value="G6P_DH_C"/>
</dbReference>
<keyword evidence="11" id="KW-1185">Reference proteome</keyword>
<feature type="active site" description="Proton acceptor" evidence="7">
    <location>
        <position position="238"/>
    </location>
</feature>
<dbReference type="HAMAP" id="MF_00966">
    <property type="entry name" value="G6PD"/>
    <property type="match status" value="1"/>
</dbReference>
<dbReference type="EMBL" id="JBBKZV010000037">
    <property type="protein sequence ID" value="MEJ8826582.1"/>
    <property type="molecule type" value="Genomic_DNA"/>
</dbReference>
<comment type="catalytic activity">
    <reaction evidence="7">
        <text>D-glucose 6-phosphate + NADP(+) = 6-phospho-D-glucono-1,5-lactone + NADPH + H(+)</text>
        <dbReference type="Rhea" id="RHEA:15841"/>
        <dbReference type="ChEBI" id="CHEBI:15378"/>
        <dbReference type="ChEBI" id="CHEBI:57783"/>
        <dbReference type="ChEBI" id="CHEBI:57955"/>
        <dbReference type="ChEBI" id="CHEBI:58349"/>
        <dbReference type="ChEBI" id="CHEBI:61548"/>
        <dbReference type="EC" id="1.1.1.49"/>
    </reaction>
</comment>
<evidence type="ECO:0000256" key="2">
    <source>
        <dbReference type="ARBA" id="ARBA00009975"/>
    </source>
</evidence>
<feature type="domain" description="Glucose-6-phosphate dehydrogenase C-terminal" evidence="9">
    <location>
        <begin position="187"/>
        <end position="485"/>
    </location>
</feature>
<keyword evidence="3 7" id="KW-0313">Glucose metabolism</keyword>
<evidence type="ECO:0000256" key="3">
    <source>
        <dbReference type="ARBA" id="ARBA00022526"/>
    </source>
</evidence>
<feature type="binding site" evidence="7">
    <location>
        <position position="214"/>
    </location>
    <ligand>
        <name>substrate</name>
    </ligand>
</feature>
<feature type="binding site" evidence="7">
    <location>
        <position position="47"/>
    </location>
    <ligand>
        <name>NADP(+)</name>
        <dbReference type="ChEBI" id="CHEBI:58349"/>
    </ligand>
</feature>
<evidence type="ECO:0000256" key="7">
    <source>
        <dbReference type="HAMAP-Rule" id="MF_00966"/>
    </source>
</evidence>
<evidence type="ECO:0000256" key="4">
    <source>
        <dbReference type="ARBA" id="ARBA00022857"/>
    </source>
</evidence>
<feature type="binding site" evidence="7">
    <location>
        <position position="180"/>
    </location>
    <ligand>
        <name>substrate</name>
    </ligand>
</feature>
<evidence type="ECO:0000313" key="10">
    <source>
        <dbReference type="EMBL" id="MEJ8826582.1"/>
    </source>
</evidence>
<feature type="binding site" evidence="7">
    <location>
        <position position="146"/>
    </location>
    <ligand>
        <name>NADP(+)</name>
        <dbReference type="ChEBI" id="CHEBI:58349"/>
    </ligand>
</feature>
<evidence type="ECO:0000256" key="5">
    <source>
        <dbReference type="ARBA" id="ARBA00023002"/>
    </source>
</evidence>
<organism evidence="10 11">
    <name type="scientific">Variovorax humicola</name>
    <dbReference type="NCBI Taxonomy" id="1769758"/>
    <lineage>
        <taxon>Bacteria</taxon>
        <taxon>Pseudomonadati</taxon>
        <taxon>Pseudomonadota</taxon>
        <taxon>Betaproteobacteria</taxon>
        <taxon>Burkholderiales</taxon>
        <taxon>Comamonadaceae</taxon>
        <taxon>Variovorax</taxon>
    </lineage>
</organism>
<proteinExistence type="inferred from homology"/>
<dbReference type="SUPFAM" id="SSF51735">
    <property type="entry name" value="NAD(P)-binding Rossmann-fold domains"/>
    <property type="match status" value="1"/>
</dbReference>
<dbReference type="Gene3D" id="3.30.360.10">
    <property type="entry name" value="Dihydrodipicolinate Reductase, domain 2"/>
    <property type="match status" value="1"/>
</dbReference>
<evidence type="ECO:0000259" key="8">
    <source>
        <dbReference type="Pfam" id="PF00479"/>
    </source>
</evidence>
<dbReference type="NCBIfam" id="TIGR00871">
    <property type="entry name" value="zwf"/>
    <property type="match status" value="1"/>
</dbReference>
<comment type="pathway">
    <text evidence="1 7">Carbohydrate degradation; pentose phosphate pathway; D-ribulose 5-phosphate from D-glucose 6-phosphate (oxidative stage): step 1/3.</text>
</comment>
<dbReference type="PRINTS" id="PR00079">
    <property type="entry name" value="G6PDHDRGNASE"/>
</dbReference>
<evidence type="ECO:0000256" key="1">
    <source>
        <dbReference type="ARBA" id="ARBA00004937"/>
    </source>
</evidence>
<dbReference type="InterPro" id="IPR022674">
    <property type="entry name" value="G6P_DH_NAD-bd"/>
</dbReference>
<sequence>MPKVNSFDLLLFGGTGDLAMRKLLPALYFRHRDGDLPPHGRILGLARETLSRAEFIEKVKSSFDKFVAVADIDKATFSTFAERLDYAKVEANTPRDFGVLAKSLKDSPAEVRVFFLSTAPDFFAPICKNLAAAGLVDANSRVVLEKPLGRDLASAQKINEDVGSVFTEPQIFRIDHYLGKEPVQNLLALRFANALLEPLWNRTWVRNVQITIAEQVGVETRGDFYDRTGALRDMVQNHLLQLLCIVAMEPPTSIDPDAVRDEKLKVLRALAPIITQADVGSCTVRGQYRAGTVNGAAVPGYLDEAGIPPDTSTETYVAIRAELESWRWSGVPFYLRTGKRMAERAAEIVVNFRSVPHSIFPSAGKDSLGNRLVIQLQPEEGLKLFMMAKVPGDTMNLRPVGLNLDFAEQFKQRPMEAYERLLLDAIRGNLTLFMRRDELDAAWRWCEPILDGWEASGEMPRPYSAGSWGPAASSALVGRDGAAWREES</sequence>